<keyword evidence="9 14" id="KW-0560">Oxidoreductase</keyword>
<dbReference type="PRINTS" id="PR00385">
    <property type="entry name" value="P450"/>
</dbReference>
<keyword evidence="16" id="KW-0732">Signal</keyword>
<keyword evidence="15" id="KW-1133">Transmembrane helix</keyword>
<accession>A0AA97L269</accession>
<evidence type="ECO:0000256" key="11">
    <source>
        <dbReference type="ARBA" id="ARBA00023033"/>
    </source>
</evidence>
<dbReference type="GO" id="GO:0006082">
    <property type="term" value="P:organic acid metabolic process"/>
    <property type="evidence" value="ECO:0007669"/>
    <property type="project" value="TreeGrafter"/>
</dbReference>
<dbReference type="InterPro" id="IPR050182">
    <property type="entry name" value="Cytochrome_P450_fam2"/>
</dbReference>
<evidence type="ECO:0000256" key="4">
    <source>
        <dbReference type="ARBA" id="ARBA00010617"/>
    </source>
</evidence>
<dbReference type="GO" id="GO:0006805">
    <property type="term" value="P:xenobiotic metabolic process"/>
    <property type="evidence" value="ECO:0007669"/>
    <property type="project" value="TreeGrafter"/>
</dbReference>
<dbReference type="PROSITE" id="PS00086">
    <property type="entry name" value="CYTOCHROME_P450"/>
    <property type="match status" value="1"/>
</dbReference>
<keyword evidence="5 13" id="KW-0349">Heme</keyword>
<dbReference type="PANTHER" id="PTHR24300">
    <property type="entry name" value="CYTOCHROME P450 508A4-RELATED"/>
    <property type="match status" value="1"/>
</dbReference>
<evidence type="ECO:0000256" key="15">
    <source>
        <dbReference type="SAM" id="Phobius"/>
    </source>
</evidence>
<keyword evidence="11 14" id="KW-0503">Monooxygenase</keyword>
<feature type="signal peptide" evidence="16">
    <location>
        <begin position="1"/>
        <end position="26"/>
    </location>
</feature>
<proteinExistence type="inferred from homology"/>
<dbReference type="Pfam" id="PF00067">
    <property type="entry name" value="p450"/>
    <property type="match status" value="1"/>
</dbReference>
<evidence type="ECO:0000256" key="12">
    <source>
        <dbReference type="ARBA" id="ARBA00023136"/>
    </source>
</evidence>
<dbReference type="AlphaFoldDB" id="A0AA97L269"/>
<feature type="chain" id="PRO_5041714458" evidence="16">
    <location>
        <begin position="27"/>
        <end position="494"/>
    </location>
</feature>
<evidence type="ECO:0000256" key="9">
    <source>
        <dbReference type="ARBA" id="ARBA00023002"/>
    </source>
</evidence>
<evidence type="ECO:0000256" key="2">
    <source>
        <dbReference type="ARBA" id="ARBA00004524"/>
    </source>
</evidence>
<dbReference type="FunFam" id="1.10.630.10:FF:000004">
    <property type="entry name" value="cytochrome P450 2D15 isoform X1"/>
    <property type="match status" value="1"/>
</dbReference>
<keyword evidence="8" id="KW-0492">Microsome</keyword>
<dbReference type="InterPro" id="IPR002401">
    <property type="entry name" value="Cyt_P450_E_grp-I"/>
</dbReference>
<dbReference type="Proteomes" id="UP001190640">
    <property type="component" value="Chromosome 6"/>
</dbReference>
<dbReference type="GO" id="GO:0016712">
    <property type="term" value="F:oxidoreductase activity, acting on paired donors, with incorporation or reduction of molecular oxygen, reduced flavin or flavoprotein as one donor, and incorporation of one atom of oxygen"/>
    <property type="evidence" value="ECO:0007669"/>
    <property type="project" value="InterPro"/>
</dbReference>
<evidence type="ECO:0000256" key="16">
    <source>
        <dbReference type="SAM" id="SignalP"/>
    </source>
</evidence>
<dbReference type="Gene3D" id="1.10.630.10">
    <property type="entry name" value="Cytochrome P450"/>
    <property type="match status" value="1"/>
</dbReference>
<evidence type="ECO:0000256" key="3">
    <source>
        <dbReference type="ARBA" id="ARBA00004586"/>
    </source>
</evidence>
<reference evidence="18" key="1">
    <citation type="submission" date="2025-08" db="UniProtKB">
        <authorList>
            <consortium name="RefSeq"/>
        </authorList>
    </citation>
    <scope>IDENTIFICATION</scope>
    <source>
        <tissue evidence="18">Blood</tissue>
    </source>
</reference>
<dbReference type="GO" id="GO:0005506">
    <property type="term" value="F:iron ion binding"/>
    <property type="evidence" value="ECO:0007669"/>
    <property type="project" value="InterPro"/>
</dbReference>
<dbReference type="InterPro" id="IPR017972">
    <property type="entry name" value="Cyt_P450_CS"/>
</dbReference>
<feature type="binding site" description="axial binding residue" evidence="13">
    <location>
        <position position="436"/>
    </location>
    <ligand>
        <name>heme</name>
        <dbReference type="ChEBI" id="CHEBI:30413"/>
    </ligand>
    <ligandPart>
        <name>Fe</name>
        <dbReference type="ChEBI" id="CHEBI:18248"/>
    </ligandPart>
</feature>
<dbReference type="GO" id="GO:0005789">
    <property type="term" value="C:endoplasmic reticulum membrane"/>
    <property type="evidence" value="ECO:0007669"/>
    <property type="project" value="UniProtKB-SubCell"/>
</dbReference>
<evidence type="ECO:0000256" key="7">
    <source>
        <dbReference type="ARBA" id="ARBA00022824"/>
    </source>
</evidence>
<dbReference type="KEGG" id="emc:129332206"/>
<dbReference type="PRINTS" id="PR00463">
    <property type="entry name" value="EP450I"/>
</dbReference>
<evidence type="ECO:0000256" key="1">
    <source>
        <dbReference type="ARBA" id="ARBA00001971"/>
    </source>
</evidence>
<feature type="transmembrane region" description="Helical" evidence="15">
    <location>
        <begin position="35"/>
        <end position="55"/>
    </location>
</feature>
<keyword evidence="12 15" id="KW-0472">Membrane</keyword>
<sequence>MLGLQGILIALLACLLILFFRKPLASQRTYPPGPLGLPIIGSIWMLGFGLSKDLLIKLAKRYGNIFTAWLGSKPVIVLSGFEAMKEGLINHSKDFADRPVTPLLKAVGKERGIILSNGHTWKQQRKFGIVAMRKLGLGKKGLEHQIQQEAQQLVETFASAKGQPFDPSLPITTCISNVICAVAFGHRFSLEDKEFLKLMEAIDYILKFIGSISHALYEIFPWLMERLPGPQKKVLSHTETILSFSRKEIEKRKEHEAIHEPQDFVELYLFQMKKSKNDPNSTYNEDNLTQCIFDLFIAGTETTSLTLQWALLLMANRPDIQEKVYKEMEEVLGSSQSFNYQDRKKLPYTNAVIHEIQRFKYILIFGVPRETANEVNMLGFVIPKGVIVVPDLRSVLLDPEHWETPEAFNPNHFLDKDGNFVEREAFLIFGAGARECLGEQLAKIELFIFFINLLRSFTFQLPEGVKQLSEEPVVGASLPPQPYKLRAVPRCGTS</sequence>
<evidence type="ECO:0000256" key="8">
    <source>
        <dbReference type="ARBA" id="ARBA00022848"/>
    </source>
</evidence>
<comment type="similarity">
    <text evidence="4 14">Belongs to the cytochrome P450 family.</text>
</comment>
<gene>
    <name evidence="18" type="primary">LOC129332206</name>
</gene>
<dbReference type="SUPFAM" id="SSF48264">
    <property type="entry name" value="Cytochrome P450"/>
    <property type="match status" value="1"/>
</dbReference>
<evidence type="ECO:0000313" key="17">
    <source>
        <dbReference type="Proteomes" id="UP001190640"/>
    </source>
</evidence>
<comment type="cofactor">
    <cofactor evidence="1 13">
        <name>heme</name>
        <dbReference type="ChEBI" id="CHEBI:30413"/>
    </cofactor>
</comment>
<dbReference type="InterPro" id="IPR008067">
    <property type="entry name" value="Cyt_P450_E_grp-I_CYP2A-like"/>
</dbReference>
<keyword evidence="17" id="KW-1185">Reference proteome</keyword>
<evidence type="ECO:0000256" key="6">
    <source>
        <dbReference type="ARBA" id="ARBA00022723"/>
    </source>
</evidence>
<name>A0AA97L269_EUBMA</name>
<evidence type="ECO:0000256" key="13">
    <source>
        <dbReference type="PIRSR" id="PIRSR602401-1"/>
    </source>
</evidence>
<evidence type="ECO:0000256" key="14">
    <source>
        <dbReference type="RuleBase" id="RU000461"/>
    </source>
</evidence>
<evidence type="ECO:0000256" key="5">
    <source>
        <dbReference type="ARBA" id="ARBA00022617"/>
    </source>
</evidence>
<keyword evidence="15" id="KW-0812">Transmembrane</keyword>
<dbReference type="PRINTS" id="PR01684">
    <property type="entry name" value="EP450ICYP2A"/>
</dbReference>
<dbReference type="InterPro" id="IPR036396">
    <property type="entry name" value="Cyt_P450_sf"/>
</dbReference>
<protein>
    <submittedName>
        <fullName evidence="18">Cytochrome P450 2J2-like</fullName>
    </submittedName>
</protein>
<keyword evidence="10 13" id="KW-0408">Iron</keyword>
<evidence type="ECO:0000313" key="18">
    <source>
        <dbReference type="RefSeq" id="XP_054839118.1"/>
    </source>
</evidence>
<dbReference type="GeneID" id="129332206"/>
<dbReference type="InterPro" id="IPR001128">
    <property type="entry name" value="Cyt_P450"/>
</dbReference>
<comment type="subcellular location">
    <subcellularLocation>
        <location evidence="3">Endoplasmic reticulum membrane</location>
    </subcellularLocation>
    <subcellularLocation>
        <location evidence="2">Microsome membrane</location>
    </subcellularLocation>
</comment>
<dbReference type="RefSeq" id="XP_054839118.1">
    <property type="nucleotide sequence ID" value="XM_054983143.1"/>
</dbReference>
<keyword evidence="7" id="KW-0256">Endoplasmic reticulum</keyword>
<evidence type="ECO:0000256" key="10">
    <source>
        <dbReference type="ARBA" id="ARBA00023004"/>
    </source>
</evidence>
<dbReference type="PANTHER" id="PTHR24300:SF134">
    <property type="entry name" value="CYTOCHROME P450, FAMILY 2, SUBFAMILY AB, POLYPEPTIDE 2-RELATED"/>
    <property type="match status" value="1"/>
</dbReference>
<organism evidence="17 18">
    <name type="scientific">Eublepharis macularius</name>
    <name type="common">Leopard gecko</name>
    <name type="synonym">Cyrtodactylus macularius</name>
    <dbReference type="NCBI Taxonomy" id="481883"/>
    <lineage>
        <taxon>Eukaryota</taxon>
        <taxon>Metazoa</taxon>
        <taxon>Chordata</taxon>
        <taxon>Craniata</taxon>
        <taxon>Vertebrata</taxon>
        <taxon>Euteleostomi</taxon>
        <taxon>Lepidosauria</taxon>
        <taxon>Squamata</taxon>
        <taxon>Bifurcata</taxon>
        <taxon>Gekkota</taxon>
        <taxon>Eublepharidae</taxon>
        <taxon>Eublepharinae</taxon>
        <taxon>Eublepharis</taxon>
    </lineage>
</organism>
<dbReference type="GO" id="GO:0020037">
    <property type="term" value="F:heme binding"/>
    <property type="evidence" value="ECO:0007669"/>
    <property type="project" value="InterPro"/>
</dbReference>
<keyword evidence="6 13" id="KW-0479">Metal-binding</keyword>